<evidence type="ECO:0000313" key="3">
    <source>
        <dbReference type="Proteomes" id="UP000199297"/>
    </source>
</evidence>
<keyword evidence="3" id="KW-1185">Reference proteome</keyword>
<feature type="region of interest" description="Disordered" evidence="1">
    <location>
        <begin position="1"/>
        <end position="22"/>
    </location>
</feature>
<sequence length="45" mass="5243">MPKPKARSKNSEKKRDKNKRGLDRLHAFTLSSLTQEFNRLFAALL</sequence>
<feature type="compositionally biased region" description="Basic and acidic residues" evidence="1">
    <location>
        <begin position="9"/>
        <end position="22"/>
    </location>
</feature>
<name>A0A1H7HMY2_9GAMM</name>
<dbReference type="RefSeq" id="WP_158088299.1">
    <property type="nucleotide sequence ID" value="NZ_FOBI01000001.1"/>
</dbReference>
<accession>A0A1H7HMY2</accession>
<reference evidence="3" key="1">
    <citation type="submission" date="2016-10" db="EMBL/GenBank/DDBJ databases">
        <authorList>
            <person name="Varghese N."/>
            <person name="Submissions S."/>
        </authorList>
    </citation>
    <scope>NUCLEOTIDE SEQUENCE [LARGE SCALE GENOMIC DNA]</scope>
    <source>
        <strain evidence="3">CGMCC 1.9127</strain>
    </source>
</reference>
<protein>
    <submittedName>
        <fullName evidence="2">Uncharacterized protein</fullName>
    </submittedName>
</protein>
<dbReference type="EMBL" id="FOBI01000001">
    <property type="protein sequence ID" value="SEK51773.1"/>
    <property type="molecule type" value="Genomic_DNA"/>
</dbReference>
<proteinExistence type="predicted"/>
<organism evidence="2 3">
    <name type="scientific">Colwellia chukchiensis</name>
    <dbReference type="NCBI Taxonomy" id="641665"/>
    <lineage>
        <taxon>Bacteria</taxon>
        <taxon>Pseudomonadati</taxon>
        <taxon>Pseudomonadota</taxon>
        <taxon>Gammaproteobacteria</taxon>
        <taxon>Alteromonadales</taxon>
        <taxon>Colwelliaceae</taxon>
        <taxon>Colwellia</taxon>
    </lineage>
</organism>
<evidence type="ECO:0000256" key="1">
    <source>
        <dbReference type="SAM" id="MobiDB-lite"/>
    </source>
</evidence>
<gene>
    <name evidence="2" type="ORF">SAMN05216262_101552</name>
</gene>
<dbReference type="Proteomes" id="UP000199297">
    <property type="component" value="Unassembled WGS sequence"/>
</dbReference>
<dbReference type="AlphaFoldDB" id="A0A1H7HMY2"/>
<evidence type="ECO:0000313" key="2">
    <source>
        <dbReference type="EMBL" id="SEK51773.1"/>
    </source>
</evidence>